<reference evidence="3" key="1">
    <citation type="journal article" date="2021" name="PeerJ">
        <title>Extensive microbial diversity within the chicken gut microbiome revealed by metagenomics and culture.</title>
        <authorList>
            <person name="Gilroy R."/>
            <person name="Ravi A."/>
            <person name="Getino M."/>
            <person name="Pursley I."/>
            <person name="Horton D.L."/>
            <person name="Alikhan N.F."/>
            <person name="Baker D."/>
            <person name="Gharbi K."/>
            <person name="Hall N."/>
            <person name="Watson M."/>
            <person name="Adriaenssens E.M."/>
            <person name="Foster-Nyarko E."/>
            <person name="Jarju S."/>
            <person name="Secka A."/>
            <person name="Antonio M."/>
            <person name="Oren A."/>
            <person name="Chaudhuri R.R."/>
            <person name="La Ragione R."/>
            <person name="Hildebrand F."/>
            <person name="Pallen M.J."/>
        </authorList>
    </citation>
    <scope>NUCLEOTIDE SEQUENCE</scope>
    <source>
        <strain evidence="3">CHK171-7178</strain>
    </source>
</reference>
<accession>A0A921KD72</accession>
<dbReference type="Pfam" id="PF03009">
    <property type="entry name" value="GDPD"/>
    <property type="match status" value="1"/>
</dbReference>
<dbReference type="PROSITE" id="PS51704">
    <property type="entry name" value="GP_PDE"/>
    <property type="match status" value="1"/>
</dbReference>
<dbReference type="AlphaFoldDB" id="A0A921KD72"/>
<keyword evidence="1" id="KW-0732">Signal</keyword>
<comment type="caution">
    <text evidence="3">The sequence shown here is derived from an EMBL/GenBank/DDBJ whole genome shotgun (WGS) entry which is preliminary data.</text>
</comment>
<gene>
    <name evidence="3" type="ORF">K8V56_08605</name>
</gene>
<dbReference type="PROSITE" id="PS51257">
    <property type="entry name" value="PROKAR_LIPOPROTEIN"/>
    <property type="match status" value="1"/>
</dbReference>
<feature type="signal peptide" evidence="1">
    <location>
        <begin position="1"/>
        <end position="23"/>
    </location>
</feature>
<feature type="domain" description="GP-PDE" evidence="2">
    <location>
        <begin position="33"/>
        <end position="286"/>
    </location>
</feature>
<protein>
    <recommendedName>
        <fullName evidence="2">GP-PDE domain-containing protein</fullName>
    </recommendedName>
</protein>
<dbReference type="PANTHER" id="PTHR46211:SF7">
    <property type="entry name" value="GLYCEROPHOSPHODIESTER PHOSPHODIESTERASE"/>
    <property type="match status" value="1"/>
</dbReference>
<dbReference type="Gene3D" id="3.20.20.190">
    <property type="entry name" value="Phosphatidylinositol (PI) phosphodiesterase"/>
    <property type="match status" value="1"/>
</dbReference>
<dbReference type="EMBL" id="DYWT01000140">
    <property type="protein sequence ID" value="HJF31826.1"/>
    <property type="molecule type" value="Genomic_DNA"/>
</dbReference>
<dbReference type="InterPro" id="IPR017946">
    <property type="entry name" value="PLC-like_Pdiesterase_TIM-brl"/>
</dbReference>
<dbReference type="SUPFAM" id="SSF51695">
    <property type="entry name" value="PLC-like phosphodiesterases"/>
    <property type="match status" value="1"/>
</dbReference>
<feature type="chain" id="PRO_5038381444" description="GP-PDE domain-containing protein" evidence="1">
    <location>
        <begin position="24"/>
        <end position="286"/>
    </location>
</feature>
<dbReference type="GO" id="GO:0008081">
    <property type="term" value="F:phosphoric diester hydrolase activity"/>
    <property type="evidence" value="ECO:0007669"/>
    <property type="project" value="InterPro"/>
</dbReference>
<dbReference type="GO" id="GO:0006629">
    <property type="term" value="P:lipid metabolic process"/>
    <property type="evidence" value="ECO:0007669"/>
    <property type="project" value="InterPro"/>
</dbReference>
<dbReference type="InterPro" id="IPR030395">
    <property type="entry name" value="GP_PDE_dom"/>
</dbReference>
<organism evidence="3 4">
    <name type="scientific">Sporosarcina psychrophila</name>
    <name type="common">Bacillus psychrophilus</name>
    <dbReference type="NCBI Taxonomy" id="1476"/>
    <lineage>
        <taxon>Bacteria</taxon>
        <taxon>Bacillati</taxon>
        <taxon>Bacillota</taxon>
        <taxon>Bacilli</taxon>
        <taxon>Bacillales</taxon>
        <taxon>Caryophanaceae</taxon>
        <taxon>Sporosarcina</taxon>
    </lineage>
</organism>
<evidence type="ECO:0000256" key="1">
    <source>
        <dbReference type="SAM" id="SignalP"/>
    </source>
</evidence>
<reference evidence="3" key="2">
    <citation type="submission" date="2021-09" db="EMBL/GenBank/DDBJ databases">
        <authorList>
            <person name="Gilroy R."/>
        </authorList>
    </citation>
    <scope>NUCLEOTIDE SEQUENCE</scope>
    <source>
        <strain evidence="3">CHK171-7178</strain>
    </source>
</reference>
<name>A0A921KD72_SPOPS</name>
<evidence type="ECO:0000313" key="4">
    <source>
        <dbReference type="Proteomes" id="UP000698173"/>
    </source>
</evidence>
<evidence type="ECO:0000259" key="2">
    <source>
        <dbReference type="PROSITE" id="PS51704"/>
    </source>
</evidence>
<proteinExistence type="predicted"/>
<dbReference type="PANTHER" id="PTHR46211">
    <property type="entry name" value="GLYCEROPHOSPHORYL DIESTER PHOSPHODIESTERASE"/>
    <property type="match status" value="1"/>
</dbReference>
<sequence>MKRYIWGLICAVLLLTGCTKGEAEEGLMPSDDFLIIAHRGASAYVPENTLASYGLAEELDADYIELDIHLTKDGQLAVMHDADISGTTEANGEIGTLTLAELKELSANFRREDEKKKAVNGPSEEFAVPTLSEVFDQFGNNMNFIVELKDPKDYPGIEEKLVDALKEHDMIGFDGDSHPKVAIQSFSKKGLKRVHELNADIPLLQLISFDEDEEAKLSKKELDELLTYASGMGVSYEALTAPFIKKMHEKGLAVYAYTVIDAETALQLKAIGANGVHTDRPDILDK</sequence>
<dbReference type="Proteomes" id="UP000698173">
    <property type="component" value="Unassembled WGS sequence"/>
</dbReference>
<evidence type="ECO:0000313" key="3">
    <source>
        <dbReference type="EMBL" id="HJF31826.1"/>
    </source>
</evidence>